<dbReference type="GO" id="GO:0043041">
    <property type="term" value="P:amino acid activation for nonribosomal peptide biosynthetic process"/>
    <property type="evidence" value="ECO:0007669"/>
    <property type="project" value="TreeGrafter"/>
</dbReference>
<dbReference type="SUPFAM" id="SSF53474">
    <property type="entry name" value="alpha/beta-Hydrolases"/>
    <property type="match status" value="1"/>
</dbReference>
<accession>A0A1B4FLW5</accession>
<evidence type="ECO:0000259" key="2">
    <source>
        <dbReference type="PROSITE" id="PS50075"/>
    </source>
</evidence>
<evidence type="ECO:0000313" key="3">
    <source>
        <dbReference type="EMBL" id="AOJ04652.1"/>
    </source>
</evidence>
<feature type="region of interest" description="Disordered" evidence="1">
    <location>
        <begin position="225"/>
        <end position="251"/>
    </location>
</feature>
<protein>
    <submittedName>
        <fullName evidence="3">Peptide synthase</fullName>
    </submittedName>
</protein>
<dbReference type="Pfam" id="PF00550">
    <property type="entry name" value="PP-binding"/>
    <property type="match status" value="1"/>
</dbReference>
<dbReference type="InterPro" id="IPR036736">
    <property type="entry name" value="ACP-like_sf"/>
</dbReference>
<dbReference type="InterPro" id="IPR023213">
    <property type="entry name" value="CAT-like_dom_sf"/>
</dbReference>
<dbReference type="GO" id="GO:0044550">
    <property type="term" value="P:secondary metabolite biosynthetic process"/>
    <property type="evidence" value="ECO:0007669"/>
    <property type="project" value="TreeGrafter"/>
</dbReference>
<dbReference type="PROSITE" id="PS50075">
    <property type="entry name" value="CARRIER"/>
    <property type="match status" value="1"/>
</dbReference>
<evidence type="ECO:0000313" key="4">
    <source>
        <dbReference type="Proteomes" id="UP000062519"/>
    </source>
</evidence>
<keyword evidence="4" id="KW-1185">Reference proteome</keyword>
<feature type="compositionally biased region" description="Polar residues" evidence="1">
    <location>
        <begin position="1"/>
        <end position="16"/>
    </location>
</feature>
<dbReference type="EMBL" id="CP013387">
    <property type="protein sequence ID" value="AOJ04652.1"/>
    <property type="molecule type" value="Genomic_DNA"/>
</dbReference>
<evidence type="ECO:0000256" key="1">
    <source>
        <dbReference type="SAM" id="MobiDB-lite"/>
    </source>
</evidence>
<dbReference type="GO" id="GO:0031177">
    <property type="term" value="F:phosphopantetheine binding"/>
    <property type="evidence" value="ECO:0007669"/>
    <property type="project" value="TreeGrafter"/>
</dbReference>
<dbReference type="SUPFAM" id="SSF47336">
    <property type="entry name" value="ACP-like"/>
    <property type="match status" value="1"/>
</dbReference>
<dbReference type="GO" id="GO:0005737">
    <property type="term" value="C:cytoplasm"/>
    <property type="evidence" value="ECO:0007669"/>
    <property type="project" value="TreeGrafter"/>
</dbReference>
<name>A0A1B4FLW5_9BURK</name>
<dbReference type="PANTHER" id="PTHR45527">
    <property type="entry name" value="NONRIBOSOMAL PEPTIDE SYNTHETASE"/>
    <property type="match status" value="1"/>
</dbReference>
<dbReference type="SUPFAM" id="SSF52777">
    <property type="entry name" value="CoA-dependent acyltransferases"/>
    <property type="match status" value="1"/>
</dbReference>
<feature type="domain" description="Carrier" evidence="2">
    <location>
        <begin position="251"/>
        <end position="326"/>
    </location>
</feature>
<dbReference type="Gene3D" id="3.40.50.1820">
    <property type="entry name" value="alpha/beta hydrolase"/>
    <property type="match status" value="1"/>
</dbReference>
<reference evidence="3 4" key="1">
    <citation type="submission" date="2015-12" db="EMBL/GenBank/DDBJ databases">
        <title>Diversity of Burkholderia near neighbor genomes.</title>
        <authorList>
            <person name="Sahl J."/>
            <person name="Wagner D."/>
            <person name="Keim P."/>
        </authorList>
    </citation>
    <scope>NUCLEOTIDE SEQUENCE [LARGE SCALE GENOMIC DNA]</scope>
    <source>
        <strain evidence="3 4">BDU6</strain>
    </source>
</reference>
<dbReference type="Gene3D" id="3.30.559.10">
    <property type="entry name" value="Chloramphenicol acetyltransferase-like domain"/>
    <property type="match status" value="1"/>
</dbReference>
<sequence length="629" mass="67113">MHVSIDTSTEANSQTPDCHDVDSDVSTLDMPRSADLNRIAGTVDGGAANVERTAPLTRTLERMLARHLLDRCGDGPLAAAHVTLDSRAHLDALLEALQRATDRHASLRTGIFWERLRRPMQVTLRKVRLPVHTALLDPDLDPAAQLAALAALPGMRIDVQRPPLLLACIARIPGSGQWLLRLVAAPIVTGFDTLDALLREAAIDVERAHGSAPFHWIAETGIEARGREPASSPTASAVSPSNDVSRDSDAGCESPVEARIAAIAADLTDVTHCGSQDDCFTLGRTSLQALQLALRIRDALHITVPIEQIFACPTIVGFAACVERLRSRDARDDVPQVPTGEKPAGAHAQARADADRTDCLLVIQAGCAGQTPVFCIPGAGASVASFVPLASMLRADVPVYGLQPRGLDGQRQPDRSVEAAARRYVRAILNANPPGPPRIVGHSFGGWVALETARQLDGMGRRCAPLVLLDSIPPPALQAWRAPSDADMLRTLIGLLEQAAGAPSGITDAEITHCIAAGDDAQDAFVHAYMVRAALLSPRAPVASVRHLRQVFDANLSTCYAPRGRYAGDATVLVANGDRDAGEMVPAFGWTVLIERVDAVVTPGNHMSMLAAPYVRHVALTMKDVWRMI</sequence>
<dbReference type="PANTHER" id="PTHR45527:SF1">
    <property type="entry name" value="FATTY ACID SYNTHASE"/>
    <property type="match status" value="1"/>
</dbReference>
<proteinExistence type="predicted"/>
<dbReference type="KEGG" id="buu:WS70_23000"/>
<feature type="compositionally biased region" description="Low complexity" evidence="1">
    <location>
        <begin position="229"/>
        <end position="241"/>
    </location>
</feature>
<feature type="region of interest" description="Disordered" evidence="1">
    <location>
        <begin position="330"/>
        <end position="349"/>
    </location>
</feature>
<dbReference type="Pfam" id="PF00975">
    <property type="entry name" value="Thioesterase"/>
    <property type="match status" value="1"/>
</dbReference>
<feature type="region of interest" description="Disordered" evidence="1">
    <location>
        <begin position="1"/>
        <end position="24"/>
    </location>
</feature>
<dbReference type="InterPro" id="IPR009081">
    <property type="entry name" value="PP-bd_ACP"/>
</dbReference>
<dbReference type="Proteomes" id="UP000062519">
    <property type="component" value="Chromosome 2"/>
</dbReference>
<dbReference type="InterPro" id="IPR029058">
    <property type="entry name" value="AB_hydrolase_fold"/>
</dbReference>
<dbReference type="InterPro" id="IPR020802">
    <property type="entry name" value="TesA-like"/>
</dbReference>
<organism evidence="3 4">
    <name type="scientific">Burkholderia mayonis</name>
    <dbReference type="NCBI Taxonomy" id="1385591"/>
    <lineage>
        <taxon>Bacteria</taxon>
        <taxon>Pseudomonadati</taxon>
        <taxon>Pseudomonadota</taxon>
        <taxon>Betaproteobacteria</taxon>
        <taxon>Burkholderiales</taxon>
        <taxon>Burkholderiaceae</taxon>
        <taxon>Burkholderia</taxon>
        <taxon>pseudomallei group</taxon>
    </lineage>
</organism>
<dbReference type="SMART" id="SM00824">
    <property type="entry name" value="PKS_TE"/>
    <property type="match status" value="1"/>
</dbReference>
<gene>
    <name evidence="3" type="ORF">WS70_23000</name>
</gene>
<dbReference type="InterPro" id="IPR001031">
    <property type="entry name" value="Thioesterase"/>
</dbReference>
<dbReference type="Gene3D" id="1.10.1200.10">
    <property type="entry name" value="ACP-like"/>
    <property type="match status" value="1"/>
</dbReference>
<dbReference type="AlphaFoldDB" id="A0A1B4FLW5"/>